<name>A0ABS5FYL5_9BRAD</name>
<accession>A0ABS5FYL5</accession>
<organism evidence="2 3">
    <name type="scientific">Bradyrhizobium denitrificans</name>
    <dbReference type="NCBI Taxonomy" id="2734912"/>
    <lineage>
        <taxon>Bacteria</taxon>
        <taxon>Pseudomonadati</taxon>
        <taxon>Pseudomonadota</taxon>
        <taxon>Alphaproteobacteria</taxon>
        <taxon>Hyphomicrobiales</taxon>
        <taxon>Nitrobacteraceae</taxon>
        <taxon>Bradyrhizobium</taxon>
    </lineage>
</organism>
<sequence>MTLRIDKIFRTCVATAAILAHAAVVPANAFCGFYVAQADAKLFNKSSKVVLARDGEQTSITMASDFEGDVKEFAVVVPVPTFIERKQIGVVEPKTIDHLDSYTAPRLVEYHDEDPCHPIMYRMAPGAPMPSAVARGEASLSRQYGVTIEASYDVAEYDVLILSAQESDGLTRWLTDNDYRIPQGAEAVLGSYIRQGMRFFVAKVNVERMKAVGNGTLRPLQVRYQSAKFMVPLRLGTVNAAGPQDLIIYALTRSGRIEAANYRTVKIPTDIDVPLYVKNEFGPFYKAVFERAVARENMQAVFVEYAWDMGWCDPCAADPMSNKELAELGARWIGSSDDTAFSAVRRGGGSDAFVTRLHVRYDAKTFPEDIVFTETRDRSNFQGRYVQHHPWRGEAKCDAARSYQDRLTARFAKEATDLAALTGWPRSEIVAKMAQSGEGELK</sequence>
<dbReference type="RefSeq" id="WP_012047572.1">
    <property type="nucleotide sequence ID" value="NZ_JABFDP010000023.1"/>
</dbReference>
<dbReference type="InterPro" id="IPR016838">
    <property type="entry name" value="UCP026449"/>
</dbReference>
<protein>
    <submittedName>
        <fullName evidence="2">DUF2330 domain-containing protein</fullName>
    </submittedName>
</protein>
<keyword evidence="3" id="KW-1185">Reference proteome</keyword>
<gene>
    <name evidence="2" type="ORF">JQ619_00025</name>
</gene>
<dbReference type="Proteomes" id="UP001314635">
    <property type="component" value="Unassembled WGS sequence"/>
</dbReference>
<evidence type="ECO:0000313" key="2">
    <source>
        <dbReference type="EMBL" id="MBR1134145.1"/>
    </source>
</evidence>
<dbReference type="EMBL" id="JAFCLK010000001">
    <property type="protein sequence ID" value="MBR1134145.1"/>
    <property type="molecule type" value="Genomic_DNA"/>
</dbReference>
<reference evidence="3" key="1">
    <citation type="journal article" date="2021" name="ISME J.">
        <title>Evolutionary origin and ecological implication of a unique nif island in free-living Bradyrhizobium lineages.</title>
        <authorList>
            <person name="Tao J."/>
        </authorList>
    </citation>
    <scope>NUCLEOTIDE SEQUENCE [LARGE SCALE GENOMIC DNA]</scope>
    <source>
        <strain evidence="3">SZCCT0094</strain>
    </source>
</reference>
<comment type="caution">
    <text evidence="2">The sequence shown here is derived from an EMBL/GenBank/DDBJ whole genome shotgun (WGS) entry which is preliminary data.</text>
</comment>
<evidence type="ECO:0000313" key="3">
    <source>
        <dbReference type="Proteomes" id="UP001314635"/>
    </source>
</evidence>
<keyword evidence="1" id="KW-0732">Signal</keyword>
<proteinExistence type="predicted"/>
<dbReference type="InterPro" id="IPR019283">
    <property type="entry name" value="DUF2330"/>
</dbReference>
<dbReference type="PIRSF" id="PIRSF026449">
    <property type="entry name" value="UCP026449"/>
    <property type="match status" value="1"/>
</dbReference>
<feature type="chain" id="PRO_5045993717" evidence="1">
    <location>
        <begin position="23"/>
        <end position="442"/>
    </location>
</feature>
<feature type="signal peptide" evidence="1">
    <location>
        <begin position="1"/>
        <end position="22"/>
    </location>
</feature>
<evidence type="ECO:0000256" key="1">
    <source>
        <dbReference type="SAM" id="SignalP"/>
    </source>
</evidence>
<dbReference type="Pfam" id="PF10092">
    <property type="entry name" value="DUF2330"/>
    <property type="match status" value="1"/>
</dbReference>